<dbReference type="InterPro" id="IPR012464">
    <property type="entry name" value="DUF1676"/>
</dbReference>
<dbReference type="OrthoDB" id="8190250at2759"/>
<evidence type="ECO:0000256" key="2">
    <source>
        <dbReference type="SAM" id="SignalP"/>
    </source>
</evidence>
<sequence>MKFIYCGLILLLVATYGACLRDYRDPWKGLPMLCAKEDPRNVSLSCHGVRIVKRVIQELLERAASTKRIQITDGISIVDNSVDDMHSMDRRGRTLKSTVLGLFEGKELRIKLSSLMPFDLESLTSDEQGRRRNDYGLGGGKKGNNNIFILALLMGKMLGIIGFGTLGFLTMKALMASSLALMLSIVLAAKKFSASSQPSENHIVYAAPAPVEPHRRKRQIEDLNLSPYRGWLQTYNNRKSL</sequence>
<dbReference type="PANTHER" id="PTHR21879">
    <property type="entry name" value="FI03362P-RELATED-RELATED"/>
    <property type="match status" value="1"/>
</dbReference>
<evidence type="ECO:0000313" key="3">
    <source>
        <dbReference type="EMBL" id="CAG5078233.1"/>
    </source>
</evidence>
<keyword evidence="1" id="KW-1133">Transmembrane helix</keyword>
<dbReference type="Proteomes" id="UP000786811">
    <property type="component" value="Unassembled WGS sequence"/>
</dbReference>
<dbReference type="AlphaFoldDB" id="A0A8J2MA93"/>
<gene>
    <name evidence="3" type="ORF">HICCMSTLAB_LOCUS2682</name>
</gene>
<protein>
    <submittedName>
        <fullName evidence="3">Uncharacterized protein</fullName>
    </submittedName>
</protein>
<evidence type="ECO:0000313" key="4">
    <source>
        <dbReference type="Proteomes" id="UP000786811"/>
    </source>
</evidence>
<keyword evidence="1" id="KW-0812">Transmembrane</keyword>
<keyword evidence="1" id="KW-0472">Membrane</keyword>
<proteinExistence type="predicted"/>
<keyword evidence="4" id="KW-1185">Reference proteome</keyword>
<feature type="signal peptide" evidence="2">
    <location>
        <begin position="1"/>
        <end position="19"/>
    </location>
</feature>
<dbReference type="Pfam" id="PF07898">
    <property type="entry name" value="DUF1676"/>
    <property type="match status" value="1"/>
</dbReference>
<reference evidence="3" key="1">
    <citation type="submission" date="2021-04" db="EMBL/GenBank/DDBJ databases">
        <authorList>
            <person name="Chebbi M.A.C M."/>
        </authorList>
    </citation>
    <scope>NUCLEOTIDE SEQUENCE</scope>
</reference>
<keyword evidence="2" id="KW-0732">Signal</keyword>
<comment type="caution">
    <text evidence="3">The sequence shown here is derived from an EMBL/GenBank/DDBJ whole genome shotgun (WGS) entry which is preliminary data.</text>
</comment>
<dbReference type="PANTHER" id="PTHR21879:SF23">
    <property type="entry name" value="IP06949P"/>
    <property type="match status" value="1"/>
</dbReference>
<dbReference type="GO" id="GO:0016020">
    <property type="term" value="C:membrane"/>
    <property type="evidence" value="ECO:0007669"/>
    <property type="project" value="TreeGrafter"/>
</dbReference>
<name>A0A8J2MA93_COTCN</name>
<feature type="chain" id="PRO_5035222882" evidence="2">
    <location>
        <begin position="20"/>
        <end position="241"/>
    </location>
</feature>
<accession>A0A8J2MA93</accession>
<dbReference type="EMBL" id="CAJNRD030001117">
    <property type="protein sequence ID" value="CAG5078233.1"/>
    <property type="molecule type" value="Genomic_DNA"/>
</dbReference>
<evidence type="ECO:0000256" key="1">
    <source>
        <dbReference type="SAM" id="Phobius"/>
    </source>
</evidence>
<organism evidence="3 4">
    <name type="scientific">Cotesia congregata</name>
    <name type="common">Parasitoid wasp</name>
    <name type="synonym">Apanteles congregatus</name>
    <dbReference type="NCBI Taxonomy" id="51543"/>
    <lineage>
        <taxon>Eukaryota</taxon>
        <taxon>Metazoa</taxon>
        <taxon>Ecdysozoa</taxon>
        <taxon>Arthropoda</taxon>
        <taxon>Hexapoda</taxon>
        <taxon>Insecta</taxon>
        <taxon>Pterygota</taxon>
        <taxon>Neoptera</taxon>
        <taxon>Endopterygota</taxon>
        <taxon>Hymenoptera</taxon>
        <taxon>Apocrita</taxon>
        <taxon>Ichneumonoidea</taxon>
        <taxon>Braconidae</taxon>
        <taxon>Microgastrinae</taxon>
        <taxon>Cotesia</taxon>
    </lineage>
</organism>
<feature type="transmembrane region" description="Helical" evidence="1">
    <location>
        <begin position="147"/>
        <end position="166"/>
    </location>
</feature>